<dbReference type="PANTHER" id="PTHR35802:SF1">
    <property type="entry name" value="PROTEASE SYNTHASE AND SPORULATION PROTEIN PAI 2"/>
    <property type="match status" value="1"/>
</dbReference>
<dbReference type="PIRSF" id="PIRSF010372">
    <property type="entry name" value="PaiB"/>
    <property type="match status" value="1"/>
</dbReference>
<dbReference type="SUPFAM" id="SSF50475">
    <property type="entry name" value="FMN-binding split barrel"/>
    <property type="match status" value="1"/>
</dbReference>
<accession>A0ABP9LFL2</accession>
<dbReference type="InterPro" id="IPR007396">
    <property type="entry name" value="TR_PAI2-type"/>
</dbReference>
<dbReference type="PANTHER" id="PTHR35802">
    <property type="entry name" value="PROTEASE SYNTHASE AND SPORULATION PROTEIN PAI 2"/>
    <property type="match status" value="1"/>
</dbReference>
<dbReference type="Pfam" id="PF04299">
    <property type="entry name" value="FMN_bind_2"/>
    <property type="match status" value="1"/>
</dbReference>
<sequence>MYLPRAFAETDLDALDRLAQRDRFITLITVRDGEPTVTHLPVLYRRDGDRVELIGHWARPNPQAKHAGAALAIFHGPHAYVSPGWYPDKEEAARVPTWNYAVAHLRGTLTTFDDEASLAQVVDGLSVDHEATVGGDWRFEFERDDHRNQLRGIIGFRFVAESVTLKFKLSQNHPMPNREAVAAQLEGNPREASREIAALMRERMTGHSTAQSKGD</sequence>
<keyword evidence="2" id="KW-1185">Reference proteome</keyword>
<organism evidence="1 2">
    <name type="scientific">Lysobacter panacisoli</name>
    <dbReference type="NCBI Taxonomy" id="1255263"/>
    <lineage>
        <taxon>Bacteria</taxon>
        <taxon>Pseudomonadati</taxon>
        <taxon>Pseudomonadota</taxon>
        <taxon>Gammaproteobacteria</taxon>
        <taxon>Lysobacterales</taxon>
        <taxon>Lysobacteraceae</taxon>
        <taxon>Lysobacter</taxon>
    </lineage>
</organism>
<protein>
    <submittedName>
        <fullName evidence="1">FMN-binding negative transcriptional regulator</fullName>
    </submittedName>
</protein>
<evidence type="ECO:0000313" key="2">
    <source>
        <dbReference type="Proteomes" id="UP001501083"/>
    </source>
</evidence>
<dbReference type="InterPro" id="IPR012349">
    <property type="entry name" value="Split_barrel_FMN-bd"/>
</dbReference>
<dbReference type="Proteomes" id="UP001501083">
    <property type="component" value="Unassembled WGS sequence"/>
</dbReference>
<dbReference type="RefSeq" id="WP_158985925.1">
    <property type="nucleotide sequence ID" value="NZ_BAABKY010000002.1"/>
</dbReference>
<dbReference type="Gene3D" id="2.30.110.10">
    <property type="entry name" value="Electron Transport, Fmn-binding Protein, Chain A"/>
    <property type="match status" value="1"/>
</dbReference>
<dbReference type="EMBL" id="BAABKY010000002">
    <property type="protein sequence ID" value="GAA5075040.1"/>
    <property type="molecule type" value="Genomic_DNA"/>
</dbReference>
<evidence type="ECO:0000313" key="1">
    <source>
        <dbReference type="EMBL" id="GAA5075040.1"/>
    </source>
</evidence>
<comment type="caution">
    <text evidence="1">The sequence shown here is derived from an EMBL/GenBank/DDBJ whole genome shotgun (WGS) entry which is preliminary data.</text>
</comment>
<gene>
    <name evidence="1" type="ORF">GCM10025759_18140</name>
</gene>
<name>A0ABP9LFL2_9GAMM</name>
<proteinExistence type="predicted"/>
<reference evidence="2" key="1">
    <citation type="journal article" date="2019" name="Int. J. Syst. Evol. Microbiol.">
        <title>The Global Catalogue of Microorganisms (GCM) 10K type strain sequencing project: providing services to taxonomists for standard genome sequencing and annotation.</title>
        <authorList>
            <consortium name="The Broad Institute Genomics Platform"/>
            <consortium name="The Broad Institute Genome Sequencing Center for Infectious Disease"/>
            <person name="Wu L."/>
            <person name="Ma J."/>
        </authorList>
    </citation>
    <scope>NUCLEOTIDE SEQUENCE [LARGE SCALE GENOMIC DNA]</scope>
    <source>
        <strain evidence="2">JCM 19212</strain>
    </source>
</reference>